<reference evidence="1" key="1">
    <citation type="submission" date="2021-06" db="EMBL/GenBank/DDBJ databases">
        <authorList>
            <person name="Kallberg Y."/>
            <person name="Tangrot J."/>
            <person name="Rosling A."/>
        </authorList>
    </citation>
    <scope>NUCLEOTIDE SEQUENCE</scope>
    <source>
        <strain evidence="1">MT106</strain>
    </source>
</reference>
<dbReference type="Proteomes" id="UP000789831">
    <property type="component" value="Unassembled WGS sequence"/>
</dbReference>
<gene>
    <name evidence="1" type="ORF">AGERDE_LOCUS10554</name>
</gene>
<proteinExistence type="predicted"/>
<dbReference type="EMBL" id="CAJVPL010003390">
    <property type="protein sequence ID" value="CAG8631658.1"/>
    <property type="molecule type" value="Genomic_DNA"/>
</dbReference>
<evidence type="ECO:0000313" key="2">
    <source>
        <dbReference type="Proteomes" id="UP000789831"/>
    </source>
</evidence>
<accession>A0A9N9DAZ6</accession>
<comment type="caution">
    <text evidence="1">The sequence shown here is derived from an EMBL/GenBank/DDBJ whole genome shotgun (WGS) entry which is preliminary data.</text>
</comment>
<sequence>TYPPISLTAAATPVIAYPIPAAPTDCNVAHTLPDVTVPPYVNIKPAPKELAAIPLAVNLSPFTAATTRGGPTKTPTPTAVVVTTGCFFA</sequence>
<dbReference type="AlphaFoldDB" id="A0A9N9DAZ6"/>
<feature type="non-terminal residue" evidence="1">
    <location>
        <position position="1"/>
    </location>
</feature>
<keyword evidence="2" id="KW-1185">Reference proteome</keyword>
<protein>
    <submittedName>
        <fullName evidence="1">11114_t:CDS:1</fullName>
    </submittedName>
</protein>
<name>A0A9N9DAZ6_9GLOM</name>
<dbReference type="OrthoDB" id="10509564at2759"/>
<organism evidence="1 2">
    <name type="scientific">Ambispora gerdemannii</name>
    <dbReference type="NCBI Taxonomy" id="144530"/>
    <lineage>
        <taxon>Eukaryota</taxon>
        <taxon>Fungi</taxon>
        <taxon>Fungi incertae sedis</taxon>
        <taxon>Mucoromycota</taxon>
        <taxon>Glomeromycotina</taxon>
        <taxon>Glomeromycetes</taxon>
        <taxon>Archaeosporales</taxon>
        <taxon>Ambisporaceae</taxon>
        <taxon>Ambispora</taxon>
    </lineage>
</organism>
<evidence type="ECO:0000313" key="1">
    <source>
        <dbReference type="EMBL" id="CAG8631658.1"/>
    </source>
</evidence>